<proteinExistence type="predicted"/>
<dbReference type="EMBL" id="JABFCT010000014">
    <property type="protein sequence ID" value="KAF5870237.1"/>
    <property type="molecule type" value="Genomic_DNA"/>
</dbReference>
<name>A0A8H6AML2_9HELO</name>
<feature type="signal peptide" evidence="1">
    <location>
        <begin position="1"/>
        <end position="19"/>
    </location>
</feature>
<organism evidence="2 3">
    <name type="scientific">Botrytis fragariae</name>
    <dbReference type="NCBI Taxonomy" id="1964551"/>
    <lineage>
        <taxon>Eukaryota</taxon>
        <taxon>Fungi</taxon>
        <taxon>Dikarya</taxon>
        <taxon>Ascomycota</taxon>
        <taxon>Pezizomycotina</taxon>
        <taxon>Leotiomycetes</taxon>
        <taxon>Helotiales</taxon>
        <taxon>Sclerotiniaceae</taxon>
        <taxon>Botrytis</taxon>
    </lineage>
</organism>
<dbReference type="GeneID" id="59263653"/>
<keyword evidence="3" id="KW-1185">Reference proteome</keyword>
<sequence>MHLHLFILLWTLLFQGAISIPTIISLASRANKCYEDSSKILKPDKTCDQLPENTCFYTVTTSLKPESATTSITDWNFVSYGEDHFVFNRKKALFGMDAGPVEVKDHIWVVSNLTRLNAPESNIGISGCFDKNHPPGQAEDLSHYINMKHIIFSQILLCIISLVLGSPLSTPWVRSQSKCGNSDVNTCTVEVYVPVNKPNQNKFAFIVTLFDSNCDSMCSDTFVHRNTRITWVPPCLKGGNMTVQVQGDGELQPIYHNGSPIYIGIVPDGSTTIVTHRDTFQCPNANAALAIRSISDSGENCEEADHPPPLYDSCYQAWRLAHAPAVGTGHTGD</sequence>
<reference evidence="2 3" key="1">
    <citation type="journal article" date="2020" name="Phytopathology">
        <title>A high-quality genome resource of Botrytis fragariae, a new and rapidly spreading fungal pathogen causing strawberry gray mold in the U.S.A.</title>
        <authorList>
            <person name="Wu Y."/>
            <person name="Saski C.A."/>
            <person name="Schnabel G."/>
            <person name="Xiao S."/>
            <person name="Hu M."/>
        </authorList>
    </citation>
    <scope>NUCLEOTIDE SEQUENCE [LARGE SCALE GENOMIC DNA]</scope>
    <source>
        <strain evidence="2 3">BVB16</strain>
    </source>
</reference>
<evidence type="ECO:0000313" key="2">
    <source>
        <dbReference type="EMBL" id="KAF5870237.1"/>
    </source>
</evidence>
<comment type="caution">
    <text evidence="2">The sequence shown here is derived from an EMBL/GenBank/DDBJ whole genome shotgun (WGS) entry which is preliminary data.</text>
</comment>
<dbReference type="Proteomes" id="UP000531561">
    <property type="component" value="Unassembled WGS sequence"/>
</dbReference>
<protein>
    <submittedName>
        <fullName evidence="2">Uncharacterized protein</fullName>
    </submittedName>
</protein>
<dbReference type="OrthoDB" id="3523031at2759"/>
<dbReference type="RefSeq" id="XP_037189184.1">
    <property type="nucleotide sequence ID" value="XM_037339961.1"/>
</dbReference>
<dbReference type="AlphaFoldDB" id="A0A8H6AML2"/>
<accession>A0A8H6AML2</accession>
<feature type="chain" id="PRO_5034749052" evidence="1">
    <location>
        <begin position="20"/>
        <end position="333"/>
    </location>
</feature>
<evidence type="ECO:0000256" key="1">
    <source>
        <dbReference type="SAM" id="SignalP"/>
    </source>
</evidence>
<keyword evidence="1" id="KW-0732">Signal</keyword>
<gene>
    <name evidence="2" type="ORF">Bfra_009620</name>
</gene>
<evidence type="ECO:0000313" key="3">
    <source>
        <dbReference type="Proteomes" id="UP000531561"/>
    </source>
</evidence>